<dbReference type="CDD" id="cd03353">
    <property type="entry name" value="LbH_GlmU_C"/>
    <property type="match status" value="1"/>
</dbReference>
<dbReference type="RefSeq" id="WP_422864430.1">
    <property type="nucleotide sequence ID" value="NZ_JAMSKV010000009.1"/>
</dbReference>
<comment type="similarity">
    <text evidence="2 18">In the C-terminal section; belongs to the transferase hexapeptide repeat family.</text>
</comment>
<feature type="binding site" evidence="18">
    <location>
        <begin position="79"/>
        <end position="80"/>
    </location>
    <ligand>
        <name>UDP-N-acetyl-alpha-D-glucosamine</name>
        <dbReference type="ChEBI" id="CHEBI:57705"/>
    </ligand>
</feature>
<keyword evidence="11 18" id="KW-0573">Peptidoglycan synthesis</keyword>
<protein>
    <recommendedName>
        <fullName evidence="18">Bifunctional protein GlmU</fullName>
    </recommendedName>
    <domain>
        <recommendedName>
            <fullName evidence="18">UDP-N-acetylglucosamine pyrophosphorylase</fullName>
            <ecNumber evidence="18">2.7.7.23</ecNumber>
        </recommendedName>
        <alternativeName>
            <fullName evidence="18">N-acetylglucosamine-1-phosphate uridyltransferase</fullName>
        </alternativeName>
    </domain>
    <domain>
        <recommendedName>
            <fullName evidence="18">Glucosamine-1-phosphate N-acetyltransferase</fullName>
            <ecNumber evidence="18">2.3.1.157</ecNumber>
        </recommendedName>
    </domain>
</protein>
<keyword evidence="7 18" id="KW-0479">Metal-binding</keyword>
<feature type="binding site" evidence="18">
    <location>
        <position position="391"/>
    </location>
    <ligand>
        <name>acetyl-CoA</name>
        <dbReference type="ChEBI" id="CHEBI:57288"/>
    </ligand>
</feature>
<evidence type="ECO:0000256" key="7">
    <source>
        <dbReference type="ARBA" id="ARBA00022723"/>
    </source>
</evidence>
<feature type="binding site" evidence="18">
    <location>
        <position position="139"/>
    </location>
    <ligand>
        <name>UDP-N-acetyl-alpha-D-glucosamine</name>
        <dbReference type="ChEBI" id="CHEBI:57705"/>
    </ligand>
</feature>
<evidence type="ECO:0000256" key="10">
    <source>
        <dbReference type="ARBA" id="ARBA00022960"/>
    </source>
</evidence>
<feature type="region of interest" description="Pyrophosphorylase" evidence="18">
    <location>
        <begin position="1"/>
        <end position="232"/>
    </location>
</feature>
<feature type="binding site" evidence="18">
    <location>
        <position position="319"/>
    </location>
    <ligand>
        <name>UDP-N-acetyl-alpha-D-glucosamine</name>
        <dbReference type="ChEBI" id="CHEBI:57705"/>
    </ligand>
</feature>
<dbReference type="Pfam" id="PF12804">
    <property type="entry name" value="NTP_transf_3"/>
    <property type="match status" value="1"/>
</dbReference>
<dbReference type="PROSITE" id="PS00101">
    <property type="entry name" value="HEXAPEP_TRANSFERASES"/>
    <property type="match status" value="1"/>
</dbReference>
<evidence type="ECO:0000256" key="15">
    <source>
        <dbReference type="ARBA" id="ARBA00048247"/>
    </source>
</evidence>
<dbReference type="EC" id="2.3.1.157" evidence="18"/>
<feature type="binding site" evidence="18">
    <location>
        <position position="366"/>
    </location>
    <ligand>
        <name>acetyl-CoA</name>
        <dbReference type="ChEBI" id="CHEBI:57288"/>
    </ligand>
</feature>
<dbReference type="InterPro" id="IPR001451">
    <property type="entry name" value="Hexapep"/>
</dbReference>
<evidence type="ECO:0000256" key="13">
    <source>
        <dbReference type="ARBA" id="ARBA00023315"/>
    </source>
</evidence>
<feature type="binding site" evidence="18">
    <location>
        <position position="173"/>
    </location>
    <ligand>
        <name>UDP-N-acetyl-alpha-D-glucosamine</name>
        <dbReference type="ChEBI" id="CHEBI:57705"/>
    </ligand>
</feature>
<evidence type="ECO:0000256" key="9">
    <source>
        <dbReference type="ARBA" id="ARBA00022842"/>
    </source>
</evidence>
<evidence type="ECO:0000259" key="19">
    <source>
        <dbReference type="Pfam" id="PF12804"/>
    </source>
</evidence>
<comment type="catalytic activity">
    <reaction evidence="15 18">
        <text>alpha-D-glucosamine 1-phosphate + acetyl-CoA = N-acetyl-alpha-D-glucosamine 1-phosphate + CoA + H(+)</text>
        <dbReference type="Rhea" id="RHEA:13725"/>
        <dbReference type="ChEBI" id="CHEBI:15378"/>
        <dbReference type="ChEBI" id="CHEBI:57287"/>
        <dbReference type="ChEBI" id="CHEBI:57288"/>
        <dbReference type="ChEBI" id="CHEBI:57776"/>
        <dbReference type="ChEBI" id="CHEBI:58516"/>
        <dbReference type="EC" id="2.3.1.157"/>
    </reaction>
</comment>
<dbReference type="InterPro" id="IPR038009">
    <property type="entry name" value="GlmU_C_LbH"/>
</dbReference>
<feature type="binding site" evidence="18">
    <location>
        <begin position="372"/>
        <end position="373"/>
    </location>
    <ligand>
        <name>acetyl-CoA</name>
        <dbReference type="ChEBI" id="CHEBI:57288"/>
    </ligand>
</feature>
<dbReference type="NCBIfam" id="NF010933">
    <property type="entry name" value="PRK14353.1"/>
    <property type="match status" value="1"/>
</dbReference>
<dbReference type="SUPFAM" id="SSF51161">
    <property type="entry name" value="Trimeric LpxA-like enzymes"/>
    <property type="match status" value="1"/>
</dbReference>
<dbReference type="Gene3D" id="2.160.10.10">
    <property type="entry name" value="Hexapeptide repeat proteins"/>
    <property type="match status" value="1"/>
</dbReference>
<keyword evidence="21" id="KW-1185">Reference proteome</keyword>
<keyword evidence="4 18" id="KW-0963">Cytoplasm</keyword>
<feature type="active site" description="Proton acceptor" evidence="18">
    <location>
        <position position="349"/>
    </location>
</feature>
<dbReference type="Pfam" id="PF00132">
    <property type="entry name" value="Hexapep"/>
    <property type="match status" value="2"/>
</dbReference>
<evidence type="ECO:0000256" key="12">
    <source>
        <dbReference type="ARBA" id="ARBA00023268"/>
    </source>
</evidence>
<feature type="binding site" evidence="18">
    <location>
        <begin position="12"/>
        <end position="15"/>
    </location>
    <ligand>
        <name>UDP-N-acetyl-alpha-D-glucosamine</name>
        <dbReference type="ChEBI" id="CHEBI:57705"/>
    </ligand>
</feature>
<accession>A0ABT1W7T6</accession>
<evidence type="ECO:0000256" key="16">
    <source>
        <dbReference type="ARBA" id="ARBA00048493"/>
    </source>
</evidence>
<sequence>MSDRVDATAILLAAGLGTRMRSHLPKALHALAGRPMLRHLIDAAEAVFQRVVVVVGPGMEALEAVAAPHPVVVQHDRLGTAHAALQAAGLFGHGDVAVLYADNPLVTVETLRRLVARRAGPGTDLALLAMRPADPARYGRLITEPDGEGGERVLRIVEWAEADAAERAIGLCNAGVLCAEAERFAGWLRRVENNNAKGEFYLTDVVALAAADGARVRHVEAPEEELRGVNSKAELAEAEAVIQRRLRRAAMEAGVTLLAPDTVFLQADTVIGADTVVHPNVVFGPNVVVGSGAEIRSFSHLEGAVVGDRALVGPFARLRPGADVGASAHVGNFVELKNATLGEGAKANHFTYLGDASVGARTNIGAGTITCNYDGVNKHRTVLGADVFIGSNATLVAPVTIGDRAFVAAGSTITDPVGENDLAFGRARQANKAGGAEALRARIKQGKN</sequence>
<feature type="binding site" evidence="18">
    <location>
        <position position="102"/>
    </location>
    <ligand>
        <name>Mg(2+)</name>
        <dbReference type="ChEBI" id="CHEBI:18420"/>
    </ligand>
</feature>
<dbReference type="InterPro" id="IPR050065">
    <property type="entry name" value="GlmU-like"/>
</dbReference>
<keyword evidence="9 18" id="KW-0460">Magnesium</keyword>
<comment type="subcellular location">
    <subcellularLocation>
        <location evidence="1 18">Cytoplasm</location>
    </subcellularLocation>
</comment>
<keyword evidence="13 18" id="KW-0012">Acyltransferase</keyword>
<comment type="similarity">
    <text evidence="3 18">In the N-terminal section; belongs to the N-acetylglucosamine-1-phosphate uridyltransferase family.</text>
</comment>
<evidence type="ECO:0000256" key="5">
    <source>
        <dbReference type="ARBA" id="ARBA00022679"/>
    </source>
</evidence>
<evidence type="ECO:0000256" key="18">
    <source>
        <dbReference type="HAMAP-Rule" id="MF_01631"/>
    </source>
</evidence>
<evidence type="ECO:0000313" key="21">
    <source>
        <dbReference type="Proteomes" id="UP001524587"/>
    </source>
</evidence>
<dbReference type="PANTHER" id="PTHR43584:SF3">
    <property type="entry name" value="BIFUNCTIONAL PROTEIN GLMU"/>
    <property type="match status" value="1"/>
</dbReference>
<evidence type="ECO:0000256" key="17">
    <source>
        <dbReference type="ARBA" id="ARBA00049628"/>
    </source>
</evidence>
<feature type="binding site" evidence="18">
    <location>
        <position position="26"/>
    </location>
    <ligand>
        <name>UDP-N-acetyl-alpha-D-glucosamine</name>
        <dbReference type="ChEBI" id="CHEBI:57705"/>
    </ligand>
</feature>
<evidence type="ECO:0000313" key="20">
    <source>
        <dbReference type="EMBL" id="MCQ8278946.1"/>
    </source>
</evidence>
<comment type="caution">
    <text evidence="20">The sequence shown here is derived from an EMBL/GenBank/DDBJ whole genome shotgun (WGS) entry which is preliminary data.</text>
</comment>
<keyword evidence="10 18" id="KW-0133">Cell shape</keyword>
<comment type="pathway">
    <text evidence="18">Bacterial outer membrane biogenesis; LPS lipid A biosynthesis.</text>
</comment>
<feature type="region of interest" description="N-acetyltransferase" evidence="18">
    <location>
        <begin position="254"/>
        <end position="448"/>
    </location>
</feature>
<dbReference type="InterPro" id="IPR029044">
    <property type="entry name" value="Nucleotide-diphossugar_trans"/>
</dbReference>
<evidence type="ECO:0000256" key="3">
    <source>
        <dbReference type="ARBA" id="ARBA00007947"/>
    </source>
</evidence>
<dbReference type="NCBIfam" id="TIGR01173">
    <property type="entry name" value="glmU"/>
    <property type="match status" value="1"/>
</dbReference>
<name>A0ABT1W7T6_9PROT</name>
<keyword evidence="14 18" id="KW-0961">Cell wall biogenesis/degradation</keyword>
<comment type="function">
    <text evidence="17 18">Catalyzes the last two sequential reactions in the de novo biosynthetic pathway for UDP-N-acetylglucosamine (UDP-GlcNAc). The C-terminal domain catalyzes the transfer of acetyl group from acetyl coenzyme A to glucosamine-1-phosphate (GlcN-1-P) to produce N-acetylglucosamine-1-phosphate (GlcNAc-1-P), which is converted into UDP-GlcNAc by the transfer of uridine 5-monophosphate (from uridine 5-triphosphate), a reaction catalyzed by the N-terminal domain.</text>
</comment>
<organism evidence="20 21">
    <name type="scientific">Endosaccharibacter trunci</name>
    <dbReference type="NCBI Taxonomy" id="2812733"/>
    <lineage>
        <taxon>Bacteria</taxon>
        <taxon>Pseudomonadati</taxon>
        <taxon>Pseudomonadota</taxon>
        <taxon>Alphaproteobacteria</taxon>
        <taxon>Acetobacterales</taxon>
        <taxon>Acetobacteraceae</taxon>
        <taxon>Endosaccharibacter</taxon>
    </lineage>
</organism>
<proteinExistence type="inferred from homology"/>
<dbReference type="Gene3D" id="3.90.550.10">
    <property type="entry name" value="Spore Coat Polysaccharide Biosynthesis Protein SpsA, Chain A"/>
    <property type="match status" value="1"/>
</dbReference>
<evidence type="ECO:0000256" key="14">
    <source>
        <dbReference type="ARBA" id="ARBA00023316"/>
    </source>
</evidence>
<dbReference type="HAMAP" id="MF_01631">
    <property type="entry name" value="GlmU"/>
    <property type="match status" value="1"/>
</dbReference>
<feature type="binding site" evidence="18">
    <location>
        <position position="74"/>
    </location>
    <ligand>
        <name>UDP-N-acetyl-alpha-D-glucosamine</name>
        <dbReference type="ChEBI" id="CHEBI:57705"/>
    </ligand>
</feature>
<feature type="binding site" evidence="18">
    <location>
        <position position="230"/>
    </location>
    <ligand>
        <name>UDP-N-acetyl-alpha-D-glucosamine</name>
        <dbReference type="ChEBI" id="CHEBI:57705"/>
    </ligand>
</feature>
<feature type="binding site" evidence="18">
    <location>
        <position position="158"/>
    </location>
    <ligand>
        <name>UDP-N-acetyl-alpha-D-glucosamine</name>
        <dbReference type="ChEBI" id="CHEBI:57705"/>
    </ligand>
</feature>
<evidence type="ECO:0000256" key="1">
    <source>
        <dbReference type="ARBA" id="ARBA00004496"/>
    </source>
</evidence>
<dbReference type="GO" id="GO:0003977">
    <property type="term" value="F:UDP-N-acetylglucosamine diphosphorylase activity"/>
    <property type="evidence" value="ECO:0007669"/>
    <property type="project" value="UniProtKB-EC"/>
</dbReference>
<comment type="pathway">
    <text evidence="18">Nucleotide-sugar biosynthesis; UDP-N-acetyl-alpha-D-glucosamine biosynthesis; N-acetyl-alpha-D-glucosamine 1-phosphate from alpha-D-glucosamine 6-phosphate (route II): step 2/2.</text>
</comment>
<dbReference type="Proteomes" id="UP001524587">
    <property type="component" value="Unassembled WGS sequence"/>
</dbReference>
<feature type="binding site" evidence="18">
    <location>
        <position position="230"/>
    </location>
    <ligand>
        <name>Mg(2+)</name>
        <dbReference type="ChEBI" id="CHEBI:18420"/>
    </ligand>
</feature>
<feature type="domain" description="MobA-like NTP transferase" evidence="19">
    <location>
        <begin position="9"/>
        <end position="128"/>
    </location>
</feature>
<feature type="binding site" evidence="18">
    <location>
        <position position="363"/>
    </location>
    <ligand>
        <name>UDP-N-acetyl-alpha-D-glucosamine</name>
        <dbReference type="ChEBI" id="CHEBI:57705"/>
    </ligand>
</feature>
<comment type="pathway">
    <text evidence="18">Nucleotide-sugar biosynthesis; UDP-N-acetyl-alpha-D-glucosamine biosynthesis; UDP-N-acetyl-alpha-D-glucosamine from N-acetyl-alpha-D-glucosamine 1-phosphate: step 1/1.</text>
</comment>
<keyword evidence="8 18" id="KW-0677">Repeat</keyword>
<comment type="caution">
    <text evidence="18">Lacks conserved residue(s) required for the propagation of feature annotation.</text>
</comment>
<keyword evidence="6 18" id="KW-0548">Nucleotidyltransferase</keyword>
<evidence type="ECO:0000256" key="11">
    <source>
        <dbReference type="ARBA" id="ARBA00022984"/>
    </source>
</evidence>
<dbReference type="PANTHER" id="PTHR43584">
    <property type="entry name" value="NUCLEOTIDYL TRANSFERASE"/>
    <property type="match status" value="1"/>
</dbReference>
<evidence type="ECO:0000256" key="6">
    <source>
        <dbReference type="ARBA" id="ARBA00022695"/>
    </source>
</evidence>
<keyword evidence="5 18" id="KW-0808">Transferase</keyword>
<keyword evidence="12 18" id="KW-0511">Multifunctional enzyme</keyword>
<comment type="cofactor">
    <cofactor evidence="18">
        <name>Mg(2+)</name>
        <dbReference type="ChEBI" id="CHEBI:18420"/>
    </cofactor>
    <text evidence="18">Binds 1 Mg(2+) ion per subunit.</text>
</comment>
<dbReference type="EC" id="2.7.7.23" evidence="18"/>
<reference evidence="20 21" key="1">
    <citation type="submission" date="2022-06" db="EMBL/GenBank/DDBJ databases">
        <title>Endosaccharibacter gen. nov., sp. nov., endophytic bacteria isolated from sugarcane.</title>
        <authorList>
            <person name="Pitiwittayakul N."/>
            <person name="Yukphan P."/>
            <person name="Charoenyingcharoen P."/>
            <person name="Tanasupawat S."/>
        </authorList>
    </citation>
    <scope>NUCLEOTIDE SEQUENCE [LARGE SCALE GENOMIC DNA]</scope>
    <source>
        <strain evidence="20 21">KSS8</strain>
    </source>
</reference>
<feature type="binding site" evidence="18">
    <location>
        <position position="409"/>
    </location>
    <ligand>
        <name>acetyl-CoA</name>
        <dbReference type="ChEBI" id="CHEBI:57288"/>
    </ligand>
</feature>
<evidence type="ECO:0000256" key="2">
    <source>
        <dbReference type="ARBA" id="ARBA00007707"/>
    </source>
</evidence>
<dbReference type="InterPro" id="IPR005882">
    <property type="entry name" value="Bifunctional_GlmU"/>
</dbReference>
<feature type="binding site" evidence="18">
    <location>
        <position position="352"/>
    </location>
    <ligand>
        <name>UDP-N-acetyl-alpha-D-glucosamine</name>
        <dbReference type="ChEBI" id="CHEBI:57705"/>
    </ligand>
</feature>
<feature type="binding site" evidence="18">
    <location>
        <position position="337"/>
    </location>
    <ligand>
        <name>UDP-N-acetyl-alpha-D-glucosamine</name>
        <dbReference type="ChEBI" id="CHEBI:57705"/>
    </ligand>
</feature>
<gene>
    <name evidence="18 20" type="primary">glmU</name>
    <name evidence="20" type="ORF">NFI95_10860</name>
</gene>
<dbReference type="SUPFAM" id="SSF53448">
    <property type="entry name" value="Nucleotide-diphospho-sugar transferases"/>
    <property type="match status" value="1"/>
</dbReference>
<dbReference type="EMBL" id="JAMSKV010000009">
    <property type="protein sequence ID" value="MCQ8278946.1"/>
    <property type="molecule type" value="Genomic_DNA"/>
</dbReference>
<comment type="subunit">
    <text evidence="18">Homotrimer.</text>
</comment>
<dbReference type="InterPro" id="IPR018357">
    <property type="entry name" value="Hexapep_transf_CS"/>
</dbReference>
<evidence type="ECO:0000256" key="4">
    <source>
        <dbReference type="ARBA" id="ARBA00022490"/>
    </source>
</evidence>
<dbReference type="InterPro" id="IPR011004">
    <property type="entry name" value="Trimer_LpxA-like_sf"/>
</dbReference>
<feature type="region of interest" description="Linker" evidence="18">
    <location>
        <begin position="233"/>
        <end position="253"/>
    </location>
</feature>
<feature type="binding site" evidence="18">
    <location>
        <position position="426"/>
    </location>
    <ligand>
        <name>acetyl-CoA</name>
        <dbReference type="ChEBI" id="CHEBI:57288"/>
    </ligand>
</feature>
<dbReference type="InterPro" id="IPR025877">
    <property type="entry name" value="MobA-like_NTP_Trfase"/>
</dbReference>
<comment type="catalytic activity">
    <reaction evidence="16 18">
        <text>N-acetyl-alpha-D-glucosamine 1-phosphate + UTP + H(+) = UDP-N-acetyl-alpha-D-glucosamine + diphosphate</text>
        <dbReference type="Rhea" id="RHEA:13509"/>
        <dbReference type="ChEBI" id="CHEBI:15378"/>
        <dbReference type="ChEBI" id="CHEBI:33019"/>
        <dbReference type="ChEBI" id="CHEBI:46398"/>
        <dbReference type="ChEBI" id="CHEBI:57705"/>
        <dbReference type="ChEBI" id="CHEBI:57776"/>
        <dbReference type="EC" id="2.7.7.23"/>
    </reaction>
</comment>
<dbReference type="CDD" id="cd02540">
    <property type="entry name" value="GT2_GlmU_N_bac"/>
    <property type="match status" value="1"/>
</dbReference>
<evidence type="ECO:0000256" key="8">
    <source>
        <dbReference type="ARBA" id="ARBA00022737"/>
    </source>
</evidence>